<evidence type="ECO:0000256" key="3">
    <source>
        <dbReference type="SAM" id="MobiDB-lite"/>
    </source>
</evidence>
<feature type="domain" description="Multidrug resistance protein MdtA-like barrel-sandwich hybrid" evidence="6">
    <location>
        <begin position="72"/>
        <end position="212"/>
    </location>
</feature>
<organism evidence="9 10">
    <name type="scientific">Candidatus Accumulibacter affinis</name>
    <dbReference type="NCBI Taxonomy" id="2954384"/>
    <lineage>
        <taxon>Bacteria</taxon>
        <taxon>Pseudomonadati</taxon>
        <taxon>Pseudomonadota</taxon>
        <taxon>Betaproteobacteria</taxon>
        <taxon>Candidatus Accumulibacter</taxon>
    </lineage>
</organism>
<evidence type="ECO:0000259" key="7">
    <source>
        <dbReference type="Pfam" id="PF25944"/>
    </source>
</evidence>
<sequence>MTLTFSPYAAARHRFVHAAAGLAGALLLLAAGCDKQQAAPPAPPVVQVVSVAQRDVPIYMEWIGSLDGDVNAVIRPQVTGYLIKQNYREGDLVKKGQALFEIDPRTFQAAVEEAKGLRAQQVARYDTTRANLARIKPLAAMNAVSQKDLDDATGSDLSAKAALEAAEASLQTAKLNLGFTKIASPVTGIAGIAKAQIGDLLSPSMPTELTTVSNVDPIKVYFNISEREYLRVAAAAKAAGKKPEHVPLELFLVDGSLYPFPGQTSVLNRQVDVSTGTFKVAALFPNPQNLLRPGQYGRVRATMAMEKGALLVPQRAVTEVQGRYLVAVVGADNKVDIRPVAVGERIGSDWIISKGLQAGEQVIAEGTQKVRAGMTVSPKPFVFEAPAAGTPAAATEKPGDKPAAQPGDKPAAPASKG</sequence>
<dbReference type="Gene3D" id="2.40.50.100">
    <property type="match status" value="1"/>
</dbReference>
<evidence type="ECO:0000259" key="5">
    <source>
        <dbReference type="Pfam" id="PF25876"/>
    </source>
</evidence>
<dbReference type="InterPro" id="IPR058625">
    <property type="entry name" value="MdtA-like_BSH"/>
</dbReference>
<accession>A0A935TCD6</accession>
<reference evidence="9 10" key="1">
    <citation type="submission" date="2020-10" db="EMBL/GenBank/DDBJ databases">
        <title>Connecting structure to function with the recovery of over 1000 high-quality activated sludge metagenome-assembled genomes encoding full-length rRNA genes using long-read sequencing.</title>
        <authorList>
            <person name="Singleton C.M."/>
            <person name="Petriglieri F."/>
            <person name="Kristensen J.M."/>
            <person name="Kirkegaard R.H."/>
            <person name="Michaelsen T.Y."/>
            <person name="Andersen M.H."/>
            <person name="Karst S.M."/>
            <person name="Dueholm M.S."/>
            <person name="Nielsen P.H."/>
            <person name="Albertsen M."/>
        </authorList>
    </citation>
    <scope>NUCLEOTIDE SEQUENCE [LARGE SCALE GENOMIC DNA]</scope>
    <source>
        <strain evidence="9">Fred_18-Q3-R57-64_BAT3C.720</strain>
    </source>
</reference>
<comment type="similarity">
    <text evidence="2">Belongs to the membrane fusion protein (MFP) (TC 8.A.1) family.</text>
</comment>
<dbReference type="InterPro" id="IPR006143">
    <property type="entry name" value="RND_pump_MFP"/>
</dbReference>
<dbReference type="FunFam" id="2.40.420.20:FF:000001">
    <property type="entry name" value="Efflux RND transporter periplasmic adaptor subunit"/>
    <property type="match status" value="1"/>
</dbReference>
<dbReference type="InterPro" id="IPR058627">
    <property type="entry name" value="MdtA-like_C"/>
</dbReference>
<comment type="subcellular location">
    <subcellularLocation>
        <location evidence="1">Cell envelope</location>
    </subcellularLocation>
</comment>
<proteinExistence type="inferred from homology"/>
<evidence type="ECO:0000313" key="9">
    <source>
        <dbReference type="EMBL" id="MBK7954828.1"/>
    </source>
</evidence>
<dbReference type="NCBIfam" id="TIGR01730">
    <property type="entry name" value="RND_mfp"/>
    <property type="match status" value="1"/>
</dbReference>
<name>A0A935TCD6_9PROT</name>
<dbReference type="InterPro" id="IPR058626">
    <property type="entry name" value="MdtA-like_b-barrel"/>
</dbReference>
<dbReference type="Pfam" id="PF25967">
    <property type="entry name" value="RND-MFP_C"/>
    <property type="match status" value="1"/>
</dbReference>
<dbReference type="GO" id="GO:0046677">
    <property type="term" value="P:response to antibiotic"/>
    <property type="evidence" value="ECO:0007669"/>
    <property type="project" value="TreeGrafter"/>
</dbReference>
<dbReference type="PANTHER" id="PTHR30158">
    <property type="entry name" value="ACRA/E-RELATED COMPONENT OF DRUG EFFLUX TRANSPORTER"/>
    <property type="match status" value="1"/>
</dbReference>
<dbReference type="Pfam" id="PF25944">
    <property type="entry name" value="Beta-barrel_RND"/>
    <property type="match status" value="1"/>
</dbReference>
<evidence type="ECO:0000256" key="4">
    <source>
        <dbReference type="SAM" id="SignalP"/>
    </source>
</evidence>
<dbReference type="Gene3D" id="2.40.30.170">
    <property type="match status" value="1"/>
</dbReference>
<gene>
    <name evidence="9" type="ORF">IPK02_13240</name>
</gene>
<feature type="chain" id="PRO_5036713576" evidence="4">
    <location>
        <begin position="19"/>
        <end position="417"/>
    </location>
</feature>
<dbReference type="Proteomes" id="UP000706151">
    <property type="component" value="Unassembled WGS sequence"/>
</dbReference>
<evidence type="ECO:0000256" key="1">
    <source>
        <dbReference type="ARBA" id="ARBA00004196"/>
    </source>
</evidence>
<feature type="domain" description="Multidrug resistance protein MdtA-like alpha-helical hairpin" evidence="5">
    <location>
        <begin position="112"/>
        <end position="180"/>
    </location>
</feature>
<evidence type="ECO:0000259" key="6">
    <source>
        <dbReference type="Pfam" id="PF25917"/>
    </source>
</evidence>
<dbReference type="InterPro" id="IPR058624">
    <property type="entry name" value="MdtA-like_HH"/>
</dbReference>
<dbReference type="GO" id="GO:0005886">
    <property type="term" value="C:plasma membrane"/>
    <property type="evidence" value="ECO:0007669"/>
    <property type="project" value="UniProtKB-SubCell"/>
</dbReference>
<feature type="domain" description="Multidrug resistance protein MdtA-like beta-barrel" evidence="7">
    <location>
        <begin position="217"/>
        <end position="301"/>
    </location>
</feature>
<dbReference type="Pfam" id="PF25876">
    <property type="entry name" value="HH_MFP_RND"/>
    <property type="match status" value="1"/>
</dbReference>
<dbReference type="GO" id="GO:0022857">
    <property type="term" value="F:transmembrane transporter activity"/>
    <property type="evidence" value="ECO:0007669"/>
    <property type="project" value="InterPro"/>
</dbReference>
<dbReference type="EMBL" id="JADJOT010000009">
    <property type="protein sequence ID" value="MBK7954828.1"/>
    <property type="molecule type" value="Genomic_DNA"/>
</dbReference>
<comment type="caution">
    <text evidence="9">The sequence shown here is derived from an EMBL/GenBank/DDBJ whole genome shotgun (WGS) entry which is preliminary data.</text>
</comment>
<dbReference type="Pfam" id="PF25917">
    <property type="entry name" value="BSH_RND"/>
    <property type="match status" value="1"/>
</dbReference>
<dbReference type="Gene3D" id="2.40.420.20">
    <property type="match status" value="1"/>
</dbReference>
<feature type="region of interest" description="Disordered" evidence="3">
    <location>
        <begin position="387"/>
        <end position="417"/>
    </location>
</feature>
<evidence type="ECO:0000259" key="8">
    <source>
        <dbReference type="Pfam" id="PF25967"/>
    </source>
</evidence>
<dbReference type="Gene3D" id="1.10.287.470">
    <property type="entry name" value="Helix hairpin bin"/>
    <property type="match status" value="1"/>
</dbReference>
<protein>
    <submittedName>
        <fullName evidence="9">Efflux RND transporter periplasmic adaptor subunit</fullName>
    </submittedName>
</protein>
<feature type="domain" description="Multidrug resistance protein MdtA-like C-terminal permuted SH3" evidence="8">
    <location>
        <begin position="309"/>
        <end position="369"/>
    </location>
</feature>
<dbReference type="AlphaFoldDB" id="A0A935TCD6"/>
<evidence type="ECO:0000313" key="10">
    <source>
        <dbReference type="Proteomes" id="UP000706151"/>
    </source>
</evidence>
<feature type="signal peptide" evidence="4">
    <location>
        <begin position="1"/>
        <end position="18"/>
    </location>
</feature>
<keyword evidence="4" id="KW-0732">Signal</keyword>
<evidence type="ECO:0000256" key="2">
    <source>
        <dbReference type="ARBA" id="ARBA00009477"/>
    </source>
</evidence>
<dbReference type="SUPFAM" id="SSF111369">
    <property type="entry name" value="HlyD-like secretion proteins"/>
    <property type="match status" value="1"/>
</dbReference>